<keyword evidence="1" id="KW-1133">Transmembrane helix</keyword>
<dbReference type="RefSeq" id="WP_142036004.1">
    <property type="nucleotide sequence ID" value="NZ_JBHTGS010000001.1"/>
</dbReference>
<evidence type="ECO:0000313" key="2">
    <source>
        <dbReference type="EMBL" id="TQL75713.1"/>
    </source>
</evidence>
<proteinExistence type="predicted"/>
<sequence>MINDLEETLRDELSARAGDLPASPDLADLVIGRAHRVRKRRRMAAGAFSLLLVLAGVTSWSAVTSDWWHGTDAEVLADAAAELGEFSVLSSDGDILTGTGDLYSSDLATAVSAVEVHGGWVVTGSLEGDPETTFARYVGLDGENSDLGSGEEISVFTSERGDAVAVEMVREDEVTAEAYVVTSNSNILSRGTVGVPRDARIVGMTNTAVWMDNTGDGAESLSAAASPTETWLWTFSQSSTSMRTITEELPVGTRLLQSVATNRLLATVPGSDPDDLCLATATVGEGVYLETPTSCFSDLSLSDIVVGPDGHQVLGYVQPSEPTEEDPGEWVWLPLNNDSLVPTGFIDFETKPFFTYHDVAFYDPDGTWYDIEGMKLGIPPLDGQPIPIKHVPTQE</sequence>
<comment type="caution">
    <text evidence="2">The sequence shown here is derived from an EMBL/GenBank/DDBJ whole genome shotgun (WGS) entry which is preliminary data.</text>
</comment>
<dbReference type="EMBL" id="VFOW01000001">
    <property type="protein sequence ID" value="TQL75713.1"/>
    <property type="molecule type" value="Genomic_DNA"/>
</dbReference>
<feature type="transmembrane region" description="Helical" evidence="1">
    <location>
        <begin position="43"/>
        <end position="63"/>
    </location>
</feature>
<gene>
    <name evidence="2" type="ORF">FB566_1225</name>
</gene>
<evidence type="ECO:0000256" key="1">
    <source>
        <dbReference type="SAM" id="Phobius"/>
    </source>
</evidence>
<evidence type="ECO:0000313" key="3">
    <source>
        <dbReference type="Proteomes" id="UP000317043"/>
    </source>
</evidence>
<organism evidence="2 3">
    <name type="scientific">Stackebrandtia endophytica</name>
    <dbReference type="NCBI Taxonomy" id="1496996"/>
    <lineage>
        <taxon>Bacteria</taxon>
        <taxon>Bacillati</taxon>
        <taxon>Actinomycetota</taxon>
        <taxon>Actinomycetes</taxon>
        <taxon>Glycomycetales</taxon>
        <taxon>Glycomycetaceae</taxon>
        <taxon>Stackebrandtia</taxon>
    </lineage>
</organism>
<keyword evidence="3" id="KW-1185">Reference proteome</keyword>
<protein>
    <submittedName>
        <fullName evidence="2">Uncharacterized protein</fullName>
    </submittedName>
</protein>
<keyword evidence="1" id="KW-0472">Membrane</keyword>
<keyword evidence="1" id="KW-0812">Transmembrane</keyword>
<dbReference type="Proteomes" id="UP000317043">
    <property type="component" value="Unassembled WGS sequence"/>
</dbReference>
<name>A0A543AT08_9ACTN</name>
<reference evidence="2 3" key="1">
    <citation type="submission" date="2019-06" db="EMBL/GenBank/DDBJ databases">
        <title>Sequencing the genomes of 1000 actinobacteria strains.</title>
        <authorList>
            <person name="Klenk H.-P."/>
        </authorList>
    </citation>
    <scope>NUCLEOTIDE SEQUENCE [LARGE SCALE GENOMIC DNA]</scope>
    <source>
        <strain evidence="2 3">DSM 45928</strain>
    </source>
</reference>
<dbReference type="InParanoid" id="A0A543AT08"/>
<accession>A0A543AT08</accession>
<dbReference type="AlphaFoldDB" id="A0A543AT08"/>
<dbReference type="OrthoDB" id="9835017at2"/>